<evidence type="ECO:0000256" key="2">
    <source>
        <dbReference type="ARBA" id="ARBA00023242"/>
    </source>
</evidence>
<keyword evidence="7" id="KW-1185">Reference proteome</keyword>
<dbReference type="InterPro" id="IPR003877">
    <property type="entry name" value="SPRY_dom"/>
</dbReference>
<feature type="region of interest" description="Disordered" evidence="4">
    <location>
        <begin position="183"/>
        <end position="204"/>
    </location>
</feature>
<feature type="compositionally biased region" description="Basic residues" evidence="4">
    <location>
        <begin position="715"/>
        <end position="724"/>
    </location>
</feature>
<dbReference type="AlphaFoldDB" id="A0A9P6N700"/>
<feature type="region of interest" description="Disordered" evidence="4">
    <location>
        <begin position="929"/>
        <end position="974"/>
    </location>
</feature>
<dbReference type="OrthoDB" id="10266026at2759"/>
<feature type="region of interest" description="Disordered" evidence="4">
    <location>
        <begin position="444"/>
        <end position="477"/>
    </location>
</feature>
<feature type="compositionally biased region" description="Polar residues" evidence="4">
    <location>
        <begin position="632"/>
        <end position="641"/>
    </location>
</feature>
<comment type="similarity">
    <text evidence="3">Belongs to the cclA family.</text>
</comment>
<reference evidence="6" key="1">
    <citation type="submission" date="2013-11" db="EMBL/GenBank/DDBJ databases">
        <title>Genome sequence of the fusiform rust pathogen reveals effectors for host alternation and coevolution with pine.</title>
        <authorList>
            <consortium name="DOE Joint Genome Institute"/>
            <person name="Smith K."/>
            <person name="Pendleton A."/>
            <person name="Kubisiak T."/>
            <person name="Anderson C."/>
            <person name="Salamov A."/>
            <person name="Aerts A."/>
            <person name="Riley R."/>
            <person name="Clum A."/>
            <person name="Lindquist E."/>
            <person name="Ence D."/>
            <person name="Campbell M."/>
            <person name="Kronenberg Z."/>
            <person name="Feau N."/>
            <person name="Dhillon B."/>
            <person name="Hamelin R."/>
            <person name="Burleigh J."/>
            <person name="Smith J."/>
            <person name="Yandell M."/>
            <person name="Nelson C."/>
            <person name="Grigoriev I."/>
            <person name="Davis J."/>
        </authorList>
    </citation>
    <scope>NUCLEOTIDE SEQUENCE</scope>
    <source>
        <strain evidence="6">G11</strain>
    </source>
</reference>
<dbReference type="PANTHER" id="PTHR10598">
    <property type="entry name" value="SET1/ASH2 HISTONE METHYLTRANSFERASE COMPLEX SUBUNIT ASH2"/>
    <property type="match status" value="1"/>
</dbReference>
<name>A0A9P6N700_9BASI</name>
<keyword evidence="2" id="KW-0539">Nucleus</keyword>
<dbReference type="SMART" id="SM00449">
    <property type="entry name" value="SPRY"/>
    <property type="match status" value="1"/>
</dbReference>
<dbReference type="Proteomes" id="UP000886653">
    <property type="component" value="Unassembled WGS sequence"/>
</dbReference>
<feature type="compositionally biased region" description="Polar residues" evidence="4">
    <location>
        <begin position="769"/>
        <end position="781"/>
    </location>
</feature>
<feature type="region of interest" description="Disordered" evidence="4">
    <location>
        <begin position="24"/>
        <end position="89"/>
    </location>
</feature>
<feature type="compositionally biased region" description="Polar residues" evidence="4">
    <location>
        <begin position="730"/>
        <end position="745"/>
    </location>
</feature>
<dbReference type="CDD" id="cd12872">
    <property type="entry name" value="SPRY_Ash2"/>
    <property type="match status" value="1"/>
</dbReference>
<evidence type="ECO:0000259" key="5">
    <source>
        <dbReference type="PROSITE" id="PS50188"/>
    </source>
</evidence>
<dbReference type="GO" id="GO:0000976">
    <property type="term" value="F:transcription cis-regulatory region binding"/>
    <property type="evidence" value="ECO:0007669"/>
    <property type="project" value="TreeGrafter"/>
</dbReference>
<dbReference type="Pfam" id="PF00622">
    <property type="entry name" value="SPRY"/>
    <property type="match status" value="1"/>
</dbReference>
<dbReference type="GO" id="GO:0048188">
    <property type="term" value="C:Set1C/COMPASS complex"/>
    <property type="evidence" value="ECO:0007669"/>
    <property type="project" value="InterPro"/>
</dbReference>
<dbReference type="EMBL" id="MU167408">
    <property type="protein sequence ID" value="KAG0140981.1"/>
    <property type="molecule type" value="Genomic_DNA"/>
</dbReference>
<dbReference type="InterPro" id="IPR037353">
    <property type="entry name" value="ASH2"/>
</dbReference>
<accession>A0A9P6N700</accession>
<comment type="subcellular location">
    <subcellularLocation>
        <location evidence="1">Nucleus</location>
    </subcellularLocation>
</comment>
<proteinExistence type="inferred from homology"/>
<dbReference type="Gene3D" id="2.60.120.920">
    <property type="match status" value="1"/>
</dbReference>
<dbReference type="SUPFAM" id="SSF49899">
    <property type="entry name" value="Concanavalin A-like lectins/glucanases"/>
    <property type="match status" value="1"/>
</dbReference>
<protein>
    <recommendedName>
        <fullName evidence="5">B30.2/SPRY domain-containing protein</fullName>
    </recommendedName>
</protein>
<feature type="domain" description="B30.2/SPRY" evidence="5">
    <location>
        <begin position="259"/>
        <end position="459"/>
    </location>
</feature>
<sequence length="974" mass="106533">MPLCEYEFSEGLLQKMSGSLLGPIAPIAEHERDQERIDKEKENENENENHQEEGQDEKNEVQAEVRSTTAWSNRGIFEERELSPDDDDQLPVPLVGTNVASSPDGVPHHLIHTSETSVSSVGIELSTPTITKDGDAMESKTASLLTREETVKQDLDFSPPSHVLDADMKSDIRPKIKLDEESELCNEPVSSNTFTKPHPPRHVDSSTVAIPPAFQPLPAHIPTNFYATRSHPWNRSGFRYLACGPPARSNAQNPDDEISIASDRYPVYYTIETVPEHQVKWAWEDRSNYVYITKDGLAVTTDRGFRSARANLPIRQGRIYFEVILERAGGELNSGPRSELEQAHVRIGLARRESGLNGPVGIDGYSYGIRDKTGEKVHLSKLQPYGDRFGSGDVIGVYVDLPPLRSPIPHDPHDPARIERRRIPIRYRRQLYFESPEYPASKEMEDLAEAASPSKLKPKPEFHSTLPPPPAVKKPMPGQKQVLVPTPVVPDIPAGVVSRELPVLKGSKLVFFKNGVCQGVAFKDLLDFLPLRAHATSSYEKAVLNLANGQMENAVLDPSTSQARDYLHDDGTMGYYPCVSVYGGGIARLNPGPDFKFPPMEDIEAYLEQNTPLSTGIPTHSSSRDKSSEDSQINTNDSGSRNWQALSSLYPVYMAEQRELDRADAVECQRRLMVEAKLAEEAEDRALKRRRVSSPTSRPVSPTGTPSSSNIHGTKASKPKKKIKGSISSHLNTGSLNSPRSQSFKPSPLGLIEVADKSPPPIQPETDPATLNGNSTPAINLESNSAVTSPAHISENSYLHPSLGLLSAVATETVVLDPGSTANLTDDSGNEPAKVQELTPKSIKRIDDVNVNGPEHKSIIDPLLQPSTQQQDLQPDTASNPSPAAFSALDPKIVQHTFVQTALTTVDHKSSDPDLSVIVPSPTHLFKVELSPRSLTRDAPGPSVSEVNTSTDEPSGPTSPSPEAVQCDAQKLST</sequence>
<organism evidence="6 7">
    <name type="scientific">Cronartium quercuum f. sp. fusiforme G11</name>
    <dbReference type="NCBI Taxonomy" id="708437"/>
    <lineage>
        <taxon>Eukaryota</taxon>
        <taxon>Fungi</taxon>
        <taxon>Dikarya</taxon>
        <taxon>Basidiomycota</taxon>
        <taxon>Pucciniomycotina</taxon>
        <taxon>Pucciniomycetes</taxon>
        <taxon>Pucciniales</taxon>
        <taxon>Coleosporiaceae</taxon>
        <taxon>Cronartium</taxon>
    </lineage>
</organism>
<evidence type="ECO:0000313" key="7">
    <source>
        <dbReference type="Proteomes" id="UP000886653"/>
    </source>
</evidence>
<feature type="region of interest" description="Disordered" evidence="4">
    <location>
        <begin position="684"/>
        <end position="781"/>
    </location>
</feature>
<evidence type="ECO:0000256" key="1">
    <source>
        <dbReference type="ARBA" id="ARBA00004123"/>
    </source>
</evidence>
<dbReference type="PROSITE" id="PS50188">
    <property type="entry name" value="B302_SPRY"/>
    <property type="match status" value="1"/>
</dbReference>
<feature type="compositionally biased region" description="Low complexity" evidence="4">
    <location>
        <begin position="693"/>
        <end position="709"/>
    </location>
</feature>
<gene>
    <name evidence="6" type="ORF">CROQUDRAFT_110762</name>
</gene>
<dbReference type="InterPro" id="IPR001870">
    <property type="entry name" value="B30.2/SPRY"/>
</dbReference>
<evidence type="ECO:0000256" key="4">
    <source>
        <dbReference type="SAM" id="MobiDB-lite"/>
    </source>
</evidence>
<feature type="compositionally biased region" description="Basic and acidic residues" evidence="4">
    <location>
        <begin position="28"/>
        <end position="63"/>
    </location>
</feature>
<dbReference type="InterPro" id="IPR013320">
    <property type="entry name" value="ConA-like_dom_sf"/>
</dbReference>
<dbReference type="InterPro" id="IPR043136">
    <property type="entry name" value="B30.2/SPRY_sf"/>
</dbReference>
<feature type="compositionally biased region" description="Polar residues" evidence="4">
    <location>
        <begin position="945"/>
        <end position="958"/>
    </location>
</feature>
<evidence type="ECO:0000313" key="6">
    <source>
        <dbReference type="EMBL" id="KAG0140981.1"/>
    </source>
</evidence>
<dbReference type="PANTHER" id="PTHR10598:SF0">
    <property type="entry name" value="SET1_ASH2 HISTONE METHYLTRANSFERASE COMPLEX SUBUNIT ASH2"/>
    <property type="match status" value="1"/>
</dbReference>
<feature type="region of interest" description="Disordered" evidence="4">
    <location>
        <begin position="612"/>
        <end position="641"/>
    </location>
</feature>
<comment type="caution">
    <text evidence="6">The sequence shown here is derived from an EMBL/GenBank/DDBJ whole genome shotgun (WGS) entry which is preliminary data.</text>
</comment>
<evidence type="ECO:0000256" key="3">
    <source>
        <dbReference type="ARBA" id="ARBA00038149"/>
    </source>
</evidence>